<keyword evidence="2" id="KW-1185">Reference proteome</keyword>
<dbReference type="InterPro" id="IPR007921">
    <property type="entry name" value="CHAP_dom"/>
</dbReference>
<dbReference type="KEGG" id="rgu:A4W93_28640"/>
<dbReference type="RefSeq" id="WP_085753870.1">
    <property type="nucleotide sequence ID" value="NZ_BSPR01000017.1"/>
</dbReference>
<dbReference type="SMART" id="SM00257">
    <property type="entry name" value="LysM"/>
    <property type="match status" value="1"/>
</dbReference>
<proteinExistence type="predicted"/>
<dbReference type="Proteomes" id="UP000193427">
    <property type="component" value="Chromosome"/>
</dbReference>
<dbReference type="InterPro" id="IPR036779">
    <property type="entry name" value="LysM_dom_sf"/>
</dbReference>
<dbReference type="Pfam" id="PF01476">
    <property type="entry name" value="LysM"/>
    <property type="match status" value="1"/>
</dbReference>
<accession>A0A1W6LH50</accession>
<dbReference type="InterPro" id="IPR018392">
    <property type="entry name" value="LysM"/>
</dbReference>
<dbReference type="STRING" id="946333.A4W93_28640"/>
<evidence type="ECO:0000313" key="2">
    <source>
        <dbReference type="Proteomes" id="UP000193427"/>
    </source>
</evidence>
<dbReference type="InterPro" id="IPR013423">
    <property type="entry name" value="CHP02594"/>
</dbReference>
<dbReference type="AlphaFoldDB" id="A0A1W6LH50"/>
<dbReference type="Gene3D" id="3.10.350.10">
    <property type="entry name" value="LysM domain"/>
    <property type="match status" value="1"/>
</dbReference>
<dbReference type="Pfam" id="PF05257">
    <property type="entry name" value="CHAP"/>
    <property type="match status" value="1"/>
</dbReference>
<sequence>MSAISSTRSSPAGPSTSADTPPSSVRIDRGDTLSGLAREHGTTVQALLDANPQIRNPDLIIAGERLNLPGRGTTRPQGPAAESGATLAQLGRQLGSDAGGWMAIARGETGQREIAGSRHNARIVEYHQTTSLRSRSDETPWCASFVNWSLEKAGHRGTDSAAAISWASWGDRVNGLGNAHNGDVVVIRNKASGQNHVGFFVSGGDGRVTLLGGNQSNQVKESSFGLGTYDIVAVRRPPAHP</sequence>
<name>A0A1W6LH50_9BURK</name>
<dbReference type="SUPFAM" id="SSF54106">
    <property type="entry name" value="LysM domain"/>
    <property type="match status" value="1"/>
</dbReference>
<dbReference type="EMBL" id="CP015118">
    <property type="protein sequence ID" value="ARN23543.1"/>
    <property type="molecule type" value="Genomic_DNA"/>
</dbReference>
<dbReference type="CDD" id="cd00118">
    <property type="entry name" value="LysM"/>
    <property type="match status" value="1"/>
</dbReference>
<dbReference type="NCBIfam" id="TIGR02594">
    <property type="entry name" value="TIGR02594 family protein"/>
    <property type="match status" value="1"/>
</dbReference>
<gene>
    <name evidence="1" type="ORF">A4W93_28640</name>
</gene>
<dbReference type="OrthoDB" id="192249at2"/>
<evidence type="ECO:0000313" key="1">
    <source>
        <dbReference type="EMBL" id="ARN23543.1"/>
    </source>
</evidence>
<dbReference type="PROSITE" id="PS51782">
    <property type="entry name" value="LYSM"/>
    <property type="match status" value="1"/>
</dbReference>
<organism evidence="1 2">
    <name type="scientific">Piscinibacter gummiphilus</name>
    <dbReference type="NCBI Taxonomy" id="946333"/>
    <lineage>
        <taxon>Bacteria</taxon>
        <taxon>Pseudomonadati</taxon>
        <taxon>Pseudomonadota</taxon>
        <taxon>Betaproteobacteria</taxon>
        <taxon>Burkholderiales</taxon>
        <taxon>Sphaerotilaceae</taxon>
        <taxon>Piscinibacter</taxon>
    </lineage>
</organism>
<dbReference type="Gene3D" id="3.90.1720.10">
    <property type="entry name" value="endopeptidase domain like (from Nostoc punctiforme)"/>
    <property type="match status" value="1"/>
</dbReference>
<reference evidence="1 2" key="1">
    <citation type="submission" date="2016-04" db="EMBL/GenBank/DDBJ databases">
        <title>Complete genome sequence of natural rubber-degrading, novel Gram-negative bacterium, Rhizobacter gummiphilus strain NS21.</title>
        <authorList>
            <person name="Tabata M."/>
            <person name="Kasai D."/>
            <person name="Fukuda M."/>
        </authorList>
    </citation>
    <scope>NUCLEOTIDE SEQUENCE [LARGE SCALE GENOMIC DNA]</scope>
    <source>
        <strain evidence="1 2">NS21</strain>
    </source>
</reference>
<protein>
    <submittedName>
        <fullName evidence="1">Uncharacterized protein</fullName>
    </submittedName>
</protein>